<proteinExistence type="predicted"/>
<name>A0A2H0BD62_9BACT</name>
<sequence length="128" mass="13958">MIKNTPRPSSGQAISKSPTTGMVVGASGIAAAAVGAYWLYGAKHAAKHRKMAKSWMLKARAEVMEAVEKLENIDKTAYYQMVEDTVKKHTQTVKDSAAVALAIKEIKAAWPHIQKAVRPAKRATKKKK</sequence>
<reference evidence="2 3" key="1">
    <citation type="submission" date="2017-09" db="EMBL/GenBank/DDBJ databases">
        <title>Depth-based differentiation of microbial function through sediment-hosted aquifers and enrichment of novel symbionts in the deep terrestrial subsurface.</title>
        <authorList>
            <person name="Probst A.J."/>
            <person name="Ladd B."/>
            <person name="Jarett J.K."/>
            <person name="Geller-Mcgrath D.E."/>
            <person name="Sieber C.M."/>
            <person name="Emerson J.B."/>
            <person name="Anantharaman K."/>
            <person name="Thomas B.C."/>
            <person name="Malmstrom R."/>
            <person name="Stieglmeier M."/>
            <person name="Klingl A."/>
            <person name="Woyke T."/>
            <person name="Ryan C.M."/>
            <person name="Banfield J.F."/>
        </authorList>
    </citation>
    <scope>NUCLEOTIDE SEQUENCE [LARGE SCALE GENOMIC DNA]</scope>
    <source>
        <strain evidence="2">CG22_combo_CG10-13_8_21_14_all_42_17</strain>
    </source>
</reference>
<dbReference type="Proteomes" id="UP000229794">
    <property type="component" value="Unassembled WGS sequence"/>
</dbReference>
<comment type="caution">
    <text evidence="2">The sequence shown here is derived from an EMBL/GenBank/DDBJ whole genome shotgun (WGS) entry which is preliminary data.</text>
</comment>
<feature type="transmembrane region" description="Helical" evidence="1">
    <location>
        <begin position="20"/>
        <end position="40"/>
    </location>
</feature>
<accession>A0A2H0BD62</accession>
<evidence type="ECO:0000313" key="2">
    <source>
        <dbReference type="EMBL" id="PIP55519.1"/>
    </source>
</evidence>
<keyword evidence="1" id="KW-0812">Transmembrane</keyword>
<keyword evidence="1" id="KW-0472">Membrane</keyword>
<evidence type="ECO:0000313" key="3">
    <source>
        <dbReference type="Proteomes" id="UP000229794"/>
    </source>
</evidence>
<keyword evidence="1" id="KW-1133">Transmembrane helix</keyword>
<gene>
    <name evidence="2" type="ORF">COX06_02860</name>
</gene>
<dbReference type="AlphaFoldDB" id="A0A2H0BD62"/>
<organism evidence="2 3">
    <name type="scientific">Candidatus Zambryskibacteria bacterium CG22_combo_CG10-13_8_21_14_all_42_17</name>
    <dbReference type="NCBI Taxonomy" id="1975118"/>
    <lineage>
        <taxon>Bacteria</taxon>
        <taxon>Candidatus Zambryskiibacteriota</taxon>
    </lineage>
</organism>
<dbReference type="EMBL" id="PCST01000037">
    <property type="protein sequence ID" value="PIP55519.1"/>
    <property type="molecule type" value="Genomic_DNA"/>
</dbReference>
<evidence type="ECO:0000256" key="1">
    <source>
        <dbReference type="SAM" id="Phobius"/>
    </source>
</evidence>
<protein>
    <submittedName>
        <fullName evidence="2">Uncharacterized protein</fullName>
    </submittedName>
</protein>